<dbReference type="RefSeq" id="WP_394831610.1">
    <property type="nucleotide sequence ID" value="NZ_CP089929.1"/>
</dbReference>
<dbReference type="SMART" id="SM00825">
    <property type="entry name" value="PKS_KS"/>
    <property type="match status" value="1"/>
</dbReference>
<dbReference type="PANTHER" id="PTHR11712">
    <property type="entry name" value="POLYKETIDE SYNTHASE-RELATED"/>
    <property type="match status" value="1"/>
</dbReference>
<evidence type="ECO:0000259" key="4">
    <source>
        <dbReference type="PROSITE" id="PS52004"/>
    </source>
</evidence>
<evidence type="ECO:0000313" key="5">
    <source>
        <dbReference type="EMBL" id="WXB01989.1"/>
    </source>
</evidence>
<evidence type="ECO:0000256" key="3">
    <source>
        <dbReference type="RuleBase" id="RU003694"/>
    </source>
</evidence>
<protein>
    <recommendedName>
        <fullName evidence="4">Ketosynthase family 3 (KS3) domain-containing protein</fullName>
    </recommendedName>
</protein>
<dbReference type="InterPro" id="IPR020841">
    <property type="entry name" value="PKS_Beta-ketoAc_synthase_dom"/>
</dbReference>
<comment type="similarity">
    <text evidence="1 3">Belongs to the thiolase-like superfamily. Beta-ketoacyl-ACP synthases family.</text>
</comment>
<organism evidence="5 6">
    <name type="scientific">Pendulispora rubella</name>
    <dbReference type="NCBI Taxonomy" id="2741070"/>
    <lineage>
        <taxon>Bacteria</taxon>
        <taxon>Pseudomonadati</taxon>
        <taxon>Myxococcota</taxon>
        <taxon>Myxococcia</taxon>
        <taxon>Myxococcales</taxon>
        <taxon>Sorangiineae</taxon>
        <taxon>Pendulisporaceae</taxon>
        <taxon>Pendulispora</taxon>
    </lineage>
</organism>
<dbReference type="PROSITE" id="PS52004">
    <property type="entry name" value="KS3_2"/>
    <property type="match status" value="1"/>
</dbReference>
<dbReference type="InterPro" id="IPR000794">
    <property type="entry name" value="Beta-ketoacyl_synthase"/>
</dbReference>
<name>A0ABZ2KTK0_9BACT</name>
<dbReference type="InterPro" id="IPR016039">
    <property type="entry name" value="Thiolase-like"/>
</dbReference>
<dbReference type="InterPro" id="IPR014031">
    <property type="entry name" value="Ketoacyl_synth_C"/>
</dbReference>
<proteinExistence type="inferred from homology"/>
<gene>
    <name evidence="5" type="ORF">LVJ94_34365</name>
</gene>
<evidence type="ECO:0000256" key="2">
    <source>
        <dbReference type="ARBA" id="ARBA00022679"/>
    </source>
</evidence>
<evidence type="ECO:0000256" key="1">
    <source>
        <dbReference type="ARBA" id="ARBA00008467"/>
    </source>
</evidence>
<evidence type="ECO:0000313" key="6">
    <source>
        <dbReference type="Proteomes" id="UP001374803"/>
    </source>
</evidence>
<dbReference type="Pfam" id="PF00109">
    <property type="entry name" value="ketoacyl-synt"/>
    <property type="match status" value="1"/>
</dbReference>
<accession>A0ABZ2KTK0</accession>
<dbReference type="InterPro" id="IPR014030">
    <property type="entry name" value="Ketoacyl_synth_N"/>
</dbReference>
<keyword evidence="2 3" id="KW-0808">Transferase</keyword>
<sequence>MQPPDSVKGRRAVVTGMGFCLPGPDRRLCRTKEQFWDIISNARICLGLDGRYYGQIFQSVADFQQWFPEISSRHAANYSRVHFYGLTAMQEAANDAGFDWRAGDLSHAAVLTAKVSIESSVNSYLEGVEADPATITPEDARRLFVRLGISSPPTDVANVQAALLRTDGPTFNVACGCASSNVLLGIARNLIVSGEVDVAVVTGADWFDLARADHFYELAAVAERVPERPREGATPPRTAFRFDSQMRPYDERANCYNMGEGAVTLVLESEEHALRRGAAIYGEILAQATARSALPSAMALDMYGSGIVSAAQRCVARRVPWDRIGYVNGGAEGDKLFNIVESHAMRTLFGEHAQHPLVSSQEACFGHSGSPLGNIGAAATLLMMQRQRICPTAGCEQPDPILPFDPVAGTTCRPHDFDYALSLNYQVGGVATALLLGRYDAPSSPPRHP</sequence>
<dbReference type="Pfam" id="PF02801">
    <property type="entry name" value="Ketoacyl-synt_C"/>
    <property type="match status" value="1"/>
</dbReference>
<keyword evidence="6" id="KW-1185">Reference proteome</keyword>
<dbReference type="Proteomes" id="UP001374803">
    <property type="component" value="Chromosome"/>
</dbReference>
<reference evidence="5" key="1">
    <citation type="submission" date="2021-12" db="EMBL/GenBank/DDBJ databases">
        <title>Discovery of the Pendulisporaceae a myxobacterial family with distinct sporulation behavior and unique specialized metabolism.</title>
        <authorList>
            <person name="Garcia R."/>
            <person name="Popoff A."/>
            <person name="Bader C.D."/>
            <person name="Loehr J."/>
            <person name="Walesch S."/>
            <person name="Walt C."/>
            <person name="Boldt J."/>
            <person name="Bunk B."/>
            <person name="Haeckl F.J.F.P.J."/>
            <person name="Gunesch A.P."/>
            <person name="Birkelbach J."/>
            <person name="Nuebel U."/>
            <person name="Pietschmann T."/>
            <person name="Bach T."/>
            <person name="Mueller R."/>
        </authorList>
    </citation>
    <scope>NUCLEOTIDE SEQUENCE</scope>
    <source>
        <strain evidence="5">MSr11367</strain>
    </source>
</reference>
<dbReference type="Gene3D" id="3.40.47.10">
    <property type="match status" value="1"/>
</dbReference>
<dbReference type="EMBL" id="CP089983">
    <property type="protein sequence ID" value="WXB01989.1"/>
    <property type="molecule type" value="Genomic_DNA"/>
</dbReference>
<dbReference type="SUPFAM" id="SSF53901">
    <property type="entry name" value="Thiolase-like"/>
    <property type="match status" value="2"/>
</dbReference>
<dbReference type="PANTHER" id="PTHR11712:SF336">
    <property type="entry name" value="3-OXOACYL-[ACYL-CARRIER-PROTEIN] SYNTHASE, MITOCHONDRIAL"/>
    <property type="match status" value="1"/>
</dbReference>
<feature type="domain" description="Ketosynthase family 3 (KS3)" evidence="4">
    <location>
        <begin position="9"/>
        <end position="438"/>
    </location>
</feature>